<feature type="compositionally biased region" description="Basic and acidic residues" evidence="1">
    <location>
        <begin position="62"/>
        <end position="98"/>
    </location>
</feature>
<feature type="compositionally biased region" description="Basic and acidic residues" evidence="1">
    <location>
        <begin position="29"/>
        <end position="43"/>
    </location>
</feature>
<dbReference type="EMBL" id="MT141564">
    <property type="protein sequence ID" value="QJA66959.1"/>
    <property type="molecule type" value="Genomic_DNA"/>
</dbReference>
<dbReference type="EMBL" id="MT142530">
    <property type="protein sequence ID" value="QJA84472.1"/>
    <property type="molecule type" value="Genomic_DNA"/>
</dbReference>
<name>A0A6H1ZG21_9ZZZZ</name>
<protein>
    <submittedName>
        <fullName evidence="2">Uncharacterized protein</fullName>
    </submittedName>
</protein>
<accession>A0A6H1ZG21</accession>
<gene>
    <name evidence="4" type="ORF">MM415A00187_0007</name>
    <name evidence="3" type="ORF">MM415B00313_0007</name>
    <name evidence="2" type="ORF">TM448A00409_0007</name>
    <name evidence="5" type="ORF">TM448B01532_0005</name>
</gene>
<dbReference type="EMBL" id="MT144009">
    <property type="protein sequence ID" value="QJA46371.1"/>
    <property type="molecule type" value="Genomic_DNA"/>
</dbReference>
<feature type="region of interest" description="Disordered" evidence="1">
    <location>
        <begin position="24"/>
        <end position="43"/>
    </location>
</feature>
<evidence type="ECO:0000313" key="2">
    <source>
        <dbReference type="EMBL" id="QJA46371.1"/>
    </source>
</evidence>
<reference evidence="2" key="1">
    <citation type="submission" date="2020-03" db="EMBL/GenBank/DDBJ databases">
        <title>The deep terrestrial virosphere.</title>
        <authorList>
            <person name="Holmfeldt K."/>
            <person name="Nilsson E."/>
            <person name="Simone D."/>
            <person name="Lopez-Fernandez M."/>
            <person name="Wu X."/>
            <person name="de Brujin I."/>
            <person name="Lundin D."/>
            <person name="Andersson A."/>
            <person name="Bertilsson S."/>
            <person name="Dopson M."/>
        </authorList>
    </citation>
    <scope>NUCLEOTIDE SEQUENCE</scope>
    <source>
        <strain evidence="4">MM415A00187</strain>
        <strain evidence="3">MM415B00313</strain>
        <strain evidence="2">TM448A00409</strain>
        <strain evidence="5">TM448B01532</strain>
    </source>
</reference>
<feature type="region of interest" description="Disordered" evidence="1">
    <location>
        <begin position="52"/>
        <end position="98"/>
    </location>
</feature>
<evidence type="ECO:0000313" key="4">
    <source>
        <dbReference type="EMBL" id="QJA84472.1"/>
    </source>
</evidence>
<evidence type="ECO:0000313" key="5">
    <source>
        <dbReference type="EMBL" id="QJH99265.1"/>
    </source>
</evidence>
<evidence type="ECO:0000313" key="3">
    <source>
        <dbReference type="EMBL" id="QJA66959.1"/>
    </source>
</evidence>
<dbReference type="EMBL" id="MT144778">
    <property type="protein sequence ID" value="QJH99265.1"/>
    <property type="molecule type" value="Genomic_DNA"/>
</dbReference>
<dbReference type="AlphaFoldDB" id="A0A6H1ZG21"/>
<proteinExistence type="predicted"/>
<organism evidence="2">
    <name type="scientific">viral metagenome</name>
    <dbReference type="NCBI Taxonomy" id="1070528"/>
    <lineage>
        <taxon>unclassified sequences</taxon>
        <taxon>metagenomes</taxon>
        <taxon>organismal metagenomes</taxon>
    </lineage>
</organism>
<sequence>MKTTLLKQIEQFAECNPKKRGRSVNVENINEKKEASKGNLCEQKRKKDGQILYYRTTKGKVNAKDQKSRQKNRRSQDREKAQSAKKTKSEMRKKETSLKKSLKQDKLIKLASKDKDIIKEIKAGKIKTIKGIQAARESKLVREILSLKAELKKIKLQGNKSVLIEEKSKVDYNKIVPAMEKTFKKLVSHKHLSRILTFSEFYESLRQDFPALSISNFKEVLQKLCDDEIVDLHPLNDRGKLEDNEFYIHTSLGELYYVSWR</sequence>
<evidence type="ECO:0000256" key="1">
    <source>
        <dbReference type="SAM" id="MobiDB-lite"/>
    </source>
</evidence>